<name>A0A376CMD8_9CORY</name>
<reference evidence="1 2" key="1">
    <citation type="submission" date="2018-06" db="EMBL/GenBank/DDBJ databases">
        <authorList>
            <consortium name="Pathogen Informatics"/>
            <person name="Doyle S."/>
        </authorList>
    </citation>
    <scope>NUCLEOTIDE SEQUENCE [LARGE SCALE GENOMIC DNA]</scope>
    <source>
        <strain evidence="1 2">NCTC11862</strain>
    </source>
</reference>
<dbReference type="SUPFAM" id="SSF51905">
    <property type="entry name" value="FAD/NAD(P)-binding domain"/>
    <property type="match status" value="1"/>
</dbReference>
<dbReference type="PRINTS" id="PR00419">
    <property type="entry name" value="ADXRDTASE"/>
</dbReference>
<dbReference type="AlphaFoldDB" id="A0A376CMD8"/>
<dbReference type="OrthoDB" id="833207at2"/>
<dbReference type="STRING" id="35756.GCA_001044155_00853"/>
<keyword evidence="2" id="KW-1185">Reference proteome</keyword>
<dbReference type="PANTHER" id="PTHR10668">
    <property type="entry name" value="PHYTOENE DEHYDROGENASE"/>
    <property type="match status" value="1"/>
</dbReference>
<evidence type="ECO:0000313" key="1">
    <source>
        <dbReference type="EMBL" id="STC69594.1"/>
    </source>
</evidence>
<gene>
    <name evidence="1" type="ORF">NCTC11862_01393</name>
</gene>
<organism evidence="1 2">
    <name type="scientific">Corynebacterium pilosum</name>
    <dbReference type="NCBI Taxonomy" id="35756"/>
    <lineage>
        <taxon>Bacteria</taxon>
        <taxon>Bacillati</taxon>
        <taxon>Actinomycetota</taxon>
        <taxon>Actinomycetes</taxon>
        <taxon>Mycobacteriales</taxon>
        <taxon>Corynebacteriaceae</taxon>
        <taxon>Corynebacterium</taxon>
    </lineage>
</organism>
<sequence>MSDQYRAVIVGSGPNGLTAAARLAAAGWAVDVYERNARPGGAAASTGDIFPGHIVDLGAAGHPFGVASPAFRALDLESHGLRWKHAPYELAHPLDHGEPALLSRSLDDTAERLGEDAKNWTRLHEPVVNHIDEHLENFLVPILRWPAHPVRMVQFGLPGILPAATLGKTLFRTEKARALLAGSAVHAITSPARVFTGAFGMLFGGLGMTRGWPVAEGGTQAIVDALTSVITSNGGRIHTNAEVTNLRELPRADATILNLTPHQVLGLRGLTLTRAQQRPLRRWRYGTATWKVDFQLAEPVPWEDPRAGQAATVHLGGTTSDIARAEDEAARGKMPDKPFVMACQQYVADPSRGLTLWTYAHVPHGFTESHPGQVAEAITKQIERFAPGFRDVIVDKHETSPAQLQTWNPNLIGGDIAGGAMTGLQTLMRPGIAAHPHRLAPGVYLASASTPPGAGVHGMPGWHAAGEALRRRTHAIGLPLPPMPASLPCSQARCVTTSAPSTK</sequence>
<dbReference type="Proteomes" id="UP000254467">
    <property type="component" value="Unassembled WGS sequence"/>
</dbReference>
<accession>A0A376CMD8</accession>
<dbReference type="Gene3D" id="3.50.50.60">
    <property type="entry name" value="FAD/NAD(P)-binding domain"/>
    <property type="match status" value="2"/>
</dbReference>
<dbReference type="RefSeq" id="WP_018581597.1">
    <property type="nucleotide sequence ID" value="NZ_UFXQ01000001.1"/>
</dbReference>
<protein>
    <submittedName>
        <fullName evidence="1">Putative dehydrogenase</fullName>
    </submittedName>
</protein>
<dbReference type="InterPro" id="IPR036188">
    <property type="entry name" value="FAD/NAD-bd_sf"/>
</dbReference>
<dbReference type="EMBL" id="UFXQ01000001">
    <property type="protein sequence ID" value="STC69594.1"/>
    <property type="molecule type" value="Genomic_DNA"/>
</dbReference>
<dbReference type="Pfam" id="PF13450">
    <property type="entry name" value="NAD_binding_8"/>
    <property type="match status" value="1"/>
</dbReference>
<dbReference type="PANTHER" id="PTHR10668:SF105">
    <property type="entry name" value="DEHYDROGENASE-RELATED"/>
    <property type="match status" value="1"/>
</dbReference>
<proteinExistence type="predicted"/>
<evidence type="ECO:0000313" key="2">
    <source>
        <dbReference type="Proteomes" id="UP000254467"/>
    </source>
</evidence>